<gene>
    <name evidence="1" type="ORF">M0R45_012702</name>
</gene>
<dbReference type="GO" id="GO:0005829">
    <property type="term" value="C:cytosol"/>
    <property type="evidence" value="ECO:0007669"/>
    <property type="project" value="TreeGrafter"/>
</dbReference>
<name>A0AAW1XHP6_RUBAR</name>
<protein>
    <submittedName>
        <fullName evidence="1">Uncharacterized protein</fullName>
    </submittedName>
</protein>
<dbReference type="PANTHER" id="PTHR14387:SF0">
    <property type="entry name" value="DUF2428 DOMAIN-CONTAINING PROTEIN"/>
    <property type="match status" value="1"/>
</dbReference>
<accession>A0AAW1XHP6</accession>
<comment type="caution">
    <text evidence="1">The sequence shown here is derived from an EMBL/GenBank/DDBJ whole genome shotgun (WGS) entry which is preliminary data.</text>
</comment>
<keyword evidence="2" id="KW-1185">Reference proteome</keyword>
<sequence length="112" mass="12449">MFQALIGRSFCKLCEVYCSEKGRRFYVSCSALSVMGMPKLGFLVDVVEQCMVLIALDAVSSLNGLVLETKALVRPSPTIMDKCQEALSYLCYLLQLSLLSSMVVRMVLRLVI</sequence>
<dbReference type="GO" id="GO:0030488">
    <property type="term" value="P:tRNA methylation"/>
    <property type="evidence" value="ECO:0007669"/>
    <property type="project" value="TreeGrafter"/>
</dbReference>
<reference evidence="1 2" key="1">
    <citation type="journal article" date="2023" name="G3 (Bethesda)">
        <title>A chromosome-length genome assembly and annotation of blackberry (Rubus argutus, cv. 'Hillquist').</title>
        <authorList>
            <person name="Bruna T."/>
            <person name="Aryal R."/>
            <person name="Dudchenko O."/>
            <person name="Sargent D.J."/>
            <person name="Mead D."/>
            <person name="Buti M."/>
            <person name="Cavallini A."/>
            <person name="Hytonen T."/>
            <person name="Andres J."/>
            <person name="Pham M."/>
            <person name="Weisz D."/>
            <person name="Mascagni F."/>
            <person name="Usai G."/>
            <person name="Natali L."/>
            <person name="Bassil N."/>
            <person name="Fernandez G.E."/>
            <person name="Lomsadze A."/>
            <person name="Armour M."/>
            <person name="Olukolu B."/>
            <person name="Poorten T."/>
            <person name="Britton C."/>
            <person name="Davik J."/>
            <person name="Ashrafi H."/>
            <person name="Aiden E.L."/>
            <person name="Borodovsky M."/>
            <person name="Worthington M."/>
        </authorList>
    </citation>
    <scope>NUCLEOTIDE SEQUENCE [LARGE SCALE GENOMIC DNA]</scope>
    <source>
        <strain evidence="1">PI 553951</strain>
    </source>
</reference>
<dbReference type="InterPro" id="IPR051954">
    <property type="entry name" value="tRNA_methyltransferase_THADA"/>
</dbReference>
<dbReference type="Proteomes" id="UP001457282">
    <property type="component" value="Unassembled WGS sequence"/>
</dbReference>
<dbReference type="AlphaFoldDB" id="A0AAW1XHP6"/>
<organism evidence="1 2">
    <name type="scientific">Rubus argutus</name>
    <name type="common">Southern blackberry</name>
    <dbReference type="NCBI Taxonomy" id="59490"/>
    <lineage>
        <taxon>Eukaryota</taxon>
        <taxon>Viridiplantae</taxon>
        <taxon>Streptophyta</taxon>
        <taxon>Embryophyta</taxon>
        <taxon>Tracheophyta</taxon>
        <taxon>Spermatophyta</taxon>
        <taxon>Magnoliopsida</taxon>
        <taxon>eudicotyledons</taxon>
        <taxon>Gunneridae</taxon>
        <taxon>Pentapetalae</taxon>
        <taxon>rosids</taxon>
        <taxon>fabids</taxon>
        <taxon>Rosales</taxon>
        <taxon>Rosaceae</taxon>
        <taxon>Rosoideae</taxon>
        <taxon>Rosoideae incertae sedis</taxon>
        <taxon>Rubus</taxon>
    </lineage>
</organism>
<dbReference type="EMBL" id="JBEDUW010000003">
    <property type="protein sequence ID" value="KAK9935826.1"/>
    <property type="molecule type" value="Genomic_DNA"/>
</dbReference>
<proteinExistence type="predicted"/>
<evidence type="ECO:0000313" key="2">
    <source>
        <dbReference type="Proteomes" id="UP001457282"/>
    </source>
</evidence>
<evidence type="ECO:0000313" key="1">
    <source>
        <dbReference type="EMBL" id="KAK9935826.1"/>
    </source>
</evidence>
<dbReference type="PANTHER" id="PTHR14387">
    <property type="entry name" value="THADA/DEATH RECEPTOR INTERACTING PROTEIN"/>
    <property type="match status" value="1"/>
</dbReference>